<dbReference type="Proteomes" id="UP000828048">
    <property type="component" value="Chromosome 11"/>
</dbReference>
<accession>A0ACB7YIW4</accession>
<comment type="caution">
    <text evidence="1">The sequence shown here is derived from an EMBL/GenBank/DDBJ whole genome shotgun (WGS) entry which is preliminary data.</text>
</comment>
<evidence type="ECO:0000313" key="1">
    <source>
        <dbReference type="EMBL" id="KAH7853307.1"/>
    </source>
</evidence>
<dbReference type="EMBL" id="CM037161">
    <property type="protein sequence ID" value="KAH7853307.1"/>
    <property type="molecule type" value="Genomic_DNA"/>
</dbReference>
<gene>
    <name evidence="1" type="ORF">Vadar_001027</name>
</gene>
<proteinExistence type="predicted"/>
<evidence type="ECO:0000313" key="2">
    <source>
        <dbReference type="Proteomes" id="UP000828048"/>
    </source>
</evidence>
<keyword evidence="2" id="KW-1185">Reference proteome</keyword>
<name>A0ACB7YIW4_9ERIC</name>
<protein>
    <submittedName>
        <fullName evidence="1">Uncharacterized protein</fullName>
    </submittedName>
</protein>
<organism evidence="1 2">
    <name type="scientific">Vaccinium darrowii</name>
    <dbReference type="NCBI Taxonomy" id="229202"/>
    <lineage>
        <taxon>Eukaryota</taxon>
        <taxon>Viridiplantae</taxon>
        <taxon>Streptophyta</taxon>
        <taxon>Embryophyta</taxon>
        <taxon>Tracheophyta</taxon>
        <taxon>Spermatophyta</taxon>
        <taxon>Magnoliopsida</taxon>
        <taxon>eudicotyledons</taxon>
        <taxon>Gunneridae</taxon>
        <taxon>Pentapetalae</taxon>
        <taxon>asterids</taxon>
        <taxon>Ericales</taxon>
        <taxon>Ericaceae</taxon>
        <taxon>Vaccinioideae</taxon>
        <taxon>Vaccinieae</taxon>
        <taxon>Vaccinium</taxon>
    </lineage>
</organism>
<reference evidence="1 2" key="1">
    <citation type="journal article" date="2021" name="Hortic Res">
        <title>High-quality reference genome and annotation aids understanding of berry development for evergreen blueberry (Vaccinium darrowii).</title>
        <authorList>
            <person name="Yu J."/>
            <person name="Hulse-Kemp A.M."/>
            <person name="Babiker E."/>
            <person name="Staton M."/>
        </authorList>
    </citation>
    <scope>NUCLEOTIDE SEQUENCE [LARGE SCALE GENOMIC DNA]</scope>
    <source>
        <strain evidence="2">cv. NJ 8807/NJ 8810</strain>
        <tissue evidence="1">Young leaf</tissue>
    </source>
</reference>
<sequence>MGNCMRKNGETTKKSTAEIAPSDILKVPPKPSPVVRLSGPPTCILTCYIRFALLRKPVSLQFTPSDQSITLHYESDAVSGTKEALIQYIESKFPEPPLTVKRWAGAEEDTTPLVVRVTVVQHKSVMWHLERMVRWAEDLAARGGGKGGGGGDPVMGSPRMEVKKFARSYSQLLEMMLEHAQMEEKVVFPILERADRGLSKAANEEHARDLPIMNGIKEDIKSVGVLDSGSPNYQEALYNISSRLKKLQDHCKQHFEEEERELLPLIEAAELSKEQQEKVLEQCLDVMQGTHSHLFRFFMEGLLPQDALQYLDMVITSSNKERVASMLRMIVE</sequence>